<dbReference type="Gramene" id="EFJ32048">
    <property type="protein sequence ID" value="EFJ32048"/>
    <property type="gene ID" value="SELMODRAFT_439936"/>
</dbReference>
<feature type="transmembrane region" description="Helical" evidence="7">
    <location>
        <begin position="410"/>
        <end position="433"/>
    </location>
</feature>
<evidence type="ECO:0000259" key="8">
    <source>
        <dbReference type="PROSITE" id="PS50850"/>
    </source>
</evidence>
<dbReference type="KEGG" id="smo:SELMODRAFT_439936"/>
<dbReference type="Proteomes" id="UP000001514">
    <property type="component" value="Unassembled WGS sequence"/>
</dbReference>
<dbReference type="CDD" id="cd17315">
    <property type="entry name" value="MFS_GLUT_like"/>
    <property type="match status" value="1"/>
</dbReference>
<dbReference type="PANTHER" id="PTHR48022">
    <property type="entry name" value="PLASTIDIC GLUCOSE TRANSPORTER 4"/>
    <property type="match status" value="1"/>
</dbReference>
<dbReference type="InterPro" id="IPR005828">
    <property type="entry name" value="MFS_sugar_transport-like"/>
</dbReference>
<feature type="transmembrane region" description="Helical" evidence="7">
    <location>
        <begin position="209"/>
        <end position="229"/>
    </location>
</feature>
<feature type="domain" description="Major facilitator superfamily (MFS) profile" evidence="8">
    <location>
        <begin position="83"/>
        <end position="464"/>
    </location>
</feature>
<dbReference type="EMBL" id="GL377573">
    <property type="protein sequence ID" value="EFJ32048.1"/>
    <property type="molecule type" value="Genomic_DNA"/>
</dbReference>
<dbReference type="InterPro" id="IPR050360">
    <property type="entry name" value="MFS_Sugar_Transporters"/>
</dbReference>
<accession>D8R8E4</accession>
<keyword evidence="3 7" id="KW-0812">Transmembrane</keyword>
<evidence type="ECO:0000256" key="2">
    <source>
        <dbReference type="ARBA" id="ARBA00010992"/>
    </source>
</evidence>
<dbReference type="InterPro" id="IPR036259">
    <property type="entry name" value="MFS_trans_sf"/>
</dbReference>
<evidence type="ECO:0000256" key="4">
    <source>
        <dbReference type="ARBA" id="ARBA00022989"/>
    </source>
</evidence>
<evidence type="ECO:0000256" key="3">
    <source>
        <dbReference type="ARBA" id="ARBA00022692"/>
    </source>
</evidence>
<dbReference type="STRING" id="88036.D8R8E4"/>
<evidence type="ECO:0000256" key="5">
    <source>
        <dbReference type="ARBA" id="ARBA00023136"/>
    </source>
</evidence>
<evidence type="ECO:0000313" key="10">
    <source>
        <dbReference type="Proteomes" id="UP000001514"/>
    </source>
</evidence>
<dbReference type="SUPFAM" id="SSF103473">
    <property type="entry name" value="MFS general substrate transporter"/>
    <property type="match status" value="1"/>
</dbReference>
<protein>
    <submittedName>
        <fullName evidence="9">Uncharacterized protein GLT1-1</fullName>
    </submittedName>
</protein>
<dbReference type="HOGENOM" id="CLU_001265_30_5_1"/>
<dbReference type="PROSITE" id="PS00217">
    <property type="entry name" value="SUGAR_TRANSPORT_2"/>
    <property type="match status" value="1"/>
</dbReference>
<dbReference type="Gene3D" id="1.20.1250.20">
    <property type="entry name" value="MFS general substrate transporter like domains"/>
    <property type="match status" value="2"/>
</dbReference>
<sequence length="478" mass="50928">MATLCTLALHSKALVSSSSFFSSRNLTGFRSRRRSFGAVPNAKIGEEDKTLSSKQEDVSKTTKPESSIDLGDPDVGWVPVLPHVLTAAMANFMFGYHIGVINGPLESIARELGFDGDTIMQGFVVSIFIVGAFAGSVSGGVLADKIGRRRTFQLDMIPLVLGPAISANAHTVNEMLIGRALVGLGIGINTSLVPLYISEISPTKYRGALCSLCQIGTCTGIIVSLLLGIPAQTDPHWWREMFWIGSVPAALLIVAMQFAVESPRWLARVSKSFFLFKVALIGGSLFFLQQFAGINGVLYFSSSTFHDAGISDGLTASVAVGVVNFAGALVASSLMDKQGRRKLLMISYTGMAISMAVLVVALEAPMDDSVAHLLSVIGTLTYMFTFALGAGPVTGIIIPELCTTRSRAKIMAFSLCVHWVSNFLIGLFFLTAIQAFGLPAVYTGFGAVSLATVAFANSFIIETKGKSLEEIQLLINPD</sequence>
<dbReference type="InterPro" id="IPR003663">
    <property type="entry name" value="Sugar/inositol_transpt"/>
</dbReference>
<feature type="region of interest" description="Disordered" evidence="6">
    <location>
        <begin position="47"/>
        <end position="67"/>
    </location>
</feature>
<comment type="similarity">
    <text evidence="2">Belongs to the major facilitator superfamily. Sugar transporter (TC 2.A.1.1) family.</text>
</comment>
<keyword evidence="4 7" id="KW-1133">Transmembrane helix</keyword>
<evidence type="ECO:0000313" key="9">
    <source>
        <dbReference type="EMBL" id="EFJ32048.1"/>
    </source>
</evidence>
<dbReference type="eggNOG" id="KOG0254">
    <property type="taxonomic scope" value="Eukaryota"/>
</dbReference>
<dbReference type="PROSITE" id="PS50850">
    <property type="entry name" value="MFS"/>
    <property type="match status" value="1"/>
</dbReference>
<dbReference type="InterPro" id="IPR005829">
    <property type="entry name" value="Sugar_transporter_CS"/>
</dbReference>
<dbReference type="Pfam" id="PF00083">
    <property type="entry name" value="Sugar_tr"/>
    <property type="match status" value="2"/>
</dbReference>
<name>D8R8E4_SELML</name>
<feature type="transmembrane region" description="Helical" evidence="7">
    <location>
        <begin position="439"/>
        <end position="461"/>
    </location>
</feature>
<dbReference type="InParanoid" id="D8R8E4"/>
<feature type="transmembrane region" description="Helical" evidence="7">
    <location>
        <begin position="374"/>
        <end position="398"/>
    </location>
</feature>
<keyword evidence="10" id="KW-1185">Reference proteome</keyword>
<evidence type="ECO:0000256" key="1">
    <source>
        <dbReference type="ARBA" id="ARBA00004141"/>
    </source>
</evidence>
<evidence type="ECO:0000256" key="7">
    <source>
        <dbReference type="SAM" id="Phobius"/>
    </source>
</evidence>
<gene>
    <name evidence="9" type="primary">GLT1-1</name>
    <name evidence="9" type="ORF">SELMODRAFT_439936</name>
</gene>
<dbReference type="GO" id="GO:0015149">
    <property type="term" value="F:hexose transmembrane transporter activity"/>
    <property type="evidence" value="ECO:0000318"/>
    <property type="project" value="GO_Central"/>
</dbReference>
<dbReference type="InterPro" id="IPR020846">
    <property type="entry name" value="MFS_dom"/>
</dbReference>
<dbReference type="AlphaFoldDB" id="D8R8E4"/>
<dbReference type="PANTHER" id="PTHR48022:SF85">
    <property type="entry name" value="OS09G0452300 PROTEIN"/>
    <property type="match status" value="1"/>
</dbReference>
<feature type="transmembrane region" description="Helical" evidence="7">
    <location>
        <begin position="241"/>
        <end position="260"/>
    </location>
</feature>
<keyword evidence="5 7" id="KW-0472">Membrane</keyword>
<comment type="subcellular location">
    <subcellularLocation>
        <location evidence="1">Membrane</location>
        <topology evidence="1">Multi-pass membrane protein</topology>
    </subcellularLocation>
</comment>
<organism evidence="10">
    <name type="scientific">Selaginella moellendorffii</name>
    <name type="common">Spikemoss</name>
    <dbReference type="NCBI Taxonomy" id="88036"/>
    <lineage>
        <taxon>Eukaryota</taxon>
        <taxon>Viridiplantae</taxon>
        <taxon>Streptophyta</taxon>
        <taxon>Embryophyta</taxon>
        <taxon>Tracheophyta</taxon>
        <taxon>Lycopodiopsida</taxon>
        <taxon>Selaginellales</taxon>
        <taxon>Selaginellaceae</taxon>
        <taxon>Selaginella</taxon>
    </lineage>
</organism>
<feature type="transmembrane region" description="Helical" evidence="7">
    <location>
        <begin position="272"/>
        <end position="293"/>
    </location>
</feature>
<dbReference type="FunCoup" id="D8R8E4">
    <property type="interactions" value="466"/>
</dbReference>
<reference evidence="9 10" key="1">
    <citation type="journal article" date="2011" name="Science">
        <title>The Selaginella genome identifies genetic changes associated with the evolution of vascular plants.</title>
        <authorList>
            <person name="Banks J.A."/>
            <person name="Nishiyama T."/>
            <person name="Hasebe M."/>
            <person name="Bowman J.L."/>
            <person name="Gribskov M."/>
            <person name="dePamphilis C."/>
            <person name="Albert V.A."/>
            <person name="Aono N."/>
            <person name="Aoyama T."/>
            <person name="Ambrose B.A."/>
            <person name="Ashton N.W."/>
            <person name="Axtell M.J."/>
            <person name="Barker E."/>
            <person name="Barker M.S."/>
            <person name="Bennetzen J.L."/>
            <person name="Bonawitz N.D."/>
            <person name="Chapple C."/>
            <person name="Cheng C."/>
            <person name="Correa L.G."/>
            <person name="Dacre M."/>
            <person name="DeBarry J."/>
            <person name="Dreyer I."/>
            <person name="Elias M."/>
            <person name="Engstrom E.M."/>
            <person name="Estelle M."/>
            <person name="Feng L."/>
            <person name="Finet C."/>
            <person name="Floyd S.K."/>
            <person name="Frommer W.B."/>
            <person name="Fujita T."/>
            <person name="Gramzow L."/>
            <person name="Gutensohn M."/>
            <person name="Harholt J."/>
            <person name="Hattori M."/>
            <person name="Heyl A."/>
            <person name="Hirai T."/>
            <person name="Hiwatashi Y."/>
            <person name="Ishikawa M."/>
            <person name="Iwata M."/>
            <person name="Karol K.G."/>
            <person name="Koehler B."/>
            <person name="Kolukisaoglu U."/>
            <person name="Kubo M."/>
            <person name="Kurata T."/>
            <person name="Lalonde S."/>
            <person name="Li K."/>
            <person name="Li Y."/>
            <person name="Litt A."/>
            <person name="Lyons E."/>
            <person name="Manning G."/>
            <person name="Maruyama T."/>
            <person name="Michael T.P."/>
            <person name="Mikami K."/>
            <person name="Miyazaki S."/>
            <person name="Morinaga S."/>
            <person name="Murata T."/>
            <person name="Mueller-Roeber B."/>
            <person name="Nelson D.R."/>
            <person name="Obara M."/>
            <person name="Oguri Y."/>
            <person name="Olmstead R.G."/>
            <person name="Onodera N."/>
            <person name="Petersen B.L."/>
            <person name="Pils B."/>
            <person name="Prigge M."/>
            <person name="Rensing S.A."/>
            <person name="Riano-Pachon D.M."/>
            <person name="Roberts A.W."/>
            <person name="Sato Y."/>
            <person name="Scheller H.V."/>
            <person name="Schulz B."/>
            <person name="Schulz C."/>
            <person name="Shakirov E.V."/>
            <person name="Shibagaki N."/>
            <person name="Shinohara N."/>
            <person name="Shippen D.E."/>
            <person name="Soerensen I."/>
            <person name="Sotooka R."/>
            <person name="Sugimoto N."/>
            <person name="Sugita M."/>
            <person name="Sumikawa N."/>
            <person name="Tanurdzic M."/>
            <person name="Theissen G."/>
            <person name="Ulvskov P."/>
            <person name="Wakazuki S."/>
            <person name="Weng J.K."/>
            <person name="Willats W.W."/>
            <person name="Wipf D."/>
            <person name="Wolf P.G."/>
            <person name="Yang L."/>
            <person name="Zimmer A.D."/>
            <person name="Zhu Q."/>
            <person name="Mitros T."/>
            <person name="Hellsten U."/>
            <person name="Loque D."/>
            <person name="Otillar R."/>
            <person name="Salamov A."/>
            <person name="Schmutz J."/>
            <person name="Shapiro H."/>
            <person name="Lindquist E."/>
            <person name="Lucas S."/>
            <person name="Rokhsar D."/>
            <person name="Grigoriev I.V."/>
        </authorList>
    </citation>
    <scope>NUCLEOTIDE SEQUENCE [LARGE SCALE GENOMIC DNA]</scope>
</reference>
<dbReference type="GO" id="GO:0016020">
    <property type="term" value="C:membrane"/>
    <property type="evidence" value="ECO:0000318"/>
    <property type="project" value="GO_Central"/>
</dbReference>
<feature type="transmembrane region" description="Helical" evidence="7">
    <location>
        <begin position="119"/>
        <end position="142"/>
    </location>
</feature>
<feature type="transmembrane region" description="Helical" evidence="7">
    <location>
        <begin position="176"/>
        <end position="197"/>
    </location>
</feature>
<dbReference type="OMA" id="FWIQYGT"/>
<dbReference type="GO" id="GO:0015749">
    <property type="term" value="P:monosaccharide transmembrane transport"/>
    <property type="evidence" value="ECO:0000318"/>
    <property type="project" value="GO_Central"/>
</dbReference>
<dbReference type="PRINTS" id="PR00171">
    <property type="entry name" value="SUGRTRNSPORT"/>
</dbReference>
<feature type="transmembrane region" description="Helical" evidence="7">
    <location>
        <begin position="313"/>
        <end position="331"/>
    </location>
</feature>
<feature type="transmembrane region" description="Helical" evidence="7">
    <location>
        <begin position="343"/>
        <end position="362"/>
    </location>
</feature>
<evidence type="ECO:0000256" key="6">
    <source>
        <dbReference type="SAM" id="MobiDB-lite"/>
    </source>
</evidence>
<feature type="compositionally biased region" description="Basic and acidic residues" evidence="6">
    <location>
        <begin position="47"/>
        <end position="63"/>
    </location>
</feature>
<proteinExistence type="inferred from homology"/>